<reference evidence="3" key="1">
    <citation type="journal article" date="2019" name="Int. J. Syst. Evol. Microbiol.">
        <title>The Global Catalogue of Microorganisms (GCM) 10K type strain sequencing project: providing services to taxonomists for standard genome sequencing and annotation.</title>
        <authorList>
            <consortium name="The Broad Institute Genomics Platform"/>
            <consortium name="The Broad Institute Genome Sequencing Center for Infectious Disease"/>
            <person name="Wu L."/>
            <person name="Ma J."/>
        </authorList>
    </citation>
    <scope>NUCLEOTIDE SEQUENCE [LARGE SCALE GENOMIC DNA]</scope>
    <source>
        <strain evidence="3">CGMCC 4.7319</strain>
    </source>
</reference>
<dbReference type="InterPro" id="IPR000358">
    <property type="entry name" value="RNR_small_fam"/>
</dbReference>
<dbReference type="SUPFAM" id="SSF47240">
    <property type="entry name" value="Ferritin-like"/>
    <property type="match status" value="1"/>
</dbReference>
<dbReference type="Pfam" id="PF00268">
    <property type="entry name" value="Ribonuc_red_sm"/>
    <property type="match status" value="1"/>
</dbReference>
<keyword evidence="3" id="KW-1185">Reference proteome</keyword>
<dbReference type="Proteomes" id="UP000597656">
    <property type="component" value="Unassembled WGS sequence"/>
</dbReference>
<dbReference type="PANTHER" id="PTHR23409">
    <property type="entry name" value="RIBONUCLEOSIDE-DIPHOSPHATE REDUCTASE SMALL CHAIN"/>
    <property type="match status" value="1"/>
</dbReference>
<dbReference type="InterPro" id="IPR009078">
    <property type="entry name" value="Ferritin-like_SF"/>
</dbReference>
<dbReference type="RefSeq" id="WP_229694272.1">
    <property type="nucleotide sequence ID" value="NZ_BMNC01000027.1"/>
</dbReference>
<accession>A0ABQ2IVF7</accession>
<comment type="caution">
    <text evidence="2">The sequence shown here is derived from an EMBL/GenBank/DDBJ whole genome shotgun (WGS) entry which is preliminary data.</text>
</comment>
<organism evidence="2 3">
    <name type="scientific">Lentzea pudingi</name>
    <dbReference type="NCBI Taxonomy" id="1789439"/>
    <lineage>
        <taxon>Bacteria</taxon>
        <taxon>Bacillati</taxon>
        <taxon>Actinomycetota</taxon>
        <taxon>Actinomycetes</taxon>
        <taxon>Pseudonocardiales</taxon>
        <taxon>Pseudonocardiaceae</taxon>
        <taxon>Lentzea</taxon>
    </lineage>
</organism>
<evidence type="ECO:0000313" key="3">
    <source>
        <dbReference type="Proteomes" id="UP000597656"/>
    </source>
</evidence>
<dbReference type="EMBL" id="BMNC01000027">
    <property type="protein sequence ID" value="GGN28456.1"/>
    <property type="molecule type" value="Genomic_DNA"/>
</dbReference>
<evidence type="ECO:0000256" key="1">
    <source>
        <dbReference type="ARBA" id="ARBA00001962"/>
    </source>
</evidence>
<dbReference type="PANTHER" id="PTHR23409:SF18">
    <property type="entry name" value="RIBONUCLEOSIDE-DIPHOSPHATE REDUCTASE SUBUNIT M2"/>
    <property type="match status" value="1"/>
</dbReference>
<comment type="cofactor">
    <cofactor evidence="1">
        <name>Fe cation</name>
        <dbReference type="ChEBI" id="CHEBI:24875"/>
    </cofactor>
</comment>
<protein>
    <submittedName>
        <fullName evidence="2">Uncharacterized protein</fullName>
    </submittedName>
</protein>
<proteinExistence type="predicted"/>
<evidence type="ECO:0000313" key="2">
    <source>
        <dbReference type="EMBL" id="GGN28456.1"/>
    </source>
</evidence>
<sequence length="335" mass="38378">MIETGGLPIRQPKEAYVFDYPFADELAKTQRSIFWTAEEIAVQNDKQDFLANMSPAEQEAVKTTLKLFTIYELILGGEVWGDRLFHAFPRPEVQMMCNAFSFAELNMHAPFYAKLNQVLMIDTEEFYTSYKNDPVLEERIAFVHVAIADDDLLYALAVFTLMENCVLYSNFAFLKHFQSQGKNLIQNVVSGINFSACDENLHATGGAWLFNTLLDEYRATPGAVKEEVDDLVTRVRAVAEHLYHHEARIVEMLFSHGPIDGIREDDLDTFVKSRVNMTLENMNLEPLFEIGDNPVAEWFYSGINGTQFHDFFQVTGNEYNRNVGEMDFTFDDDAF</sequence>
<gene>
    <name evidence="2" type="ORF">GCM10011609_84610</name>
</gene>
<dbReference type="Gene3D" id="1.10.620.20">
    <property type="entry name" value="Ribonucleotide Reductase, subunit A"/>
    <property type="match status" value="1"/>
</dbReference>
<dbReference type="InterPro" id="IPR012348">
    <property type="entry name" value="RNR-like"/>
</dbReference>
<name>A0ABQ2IVF7_9PSEU</name>